<sequence length="226" mass="24684">MIVTRTATRTLTRVATLRNFSTAPIAKLASATPASNSASGPWSDPPSTPHLNRYLVIAEDHTDSGSNARRFEVRERHLEQAQNGKRAGRIELGGALLRKDFSEIDQDVGPGPHMGGSVIVVLGESVEDVRQRVLKDEYVQGNVWDVSKLKIWPFLQAPLKAARAEEGVGREVEASGERADANATLGQLRQDVAAGKGPKMVTLGALRRIHQGVGQYRHHYNNNSHK</sequence>
<keyword evidence="5" id="KW-1185">Reference proteome</keyword>
<reference evidence="2" key="1">
    <citation type="submission" date="2016-04" db="EMBL/GenBank/DDBJ databases">
        <authorList>
            <person name="Evans L.H."/>
            <person name="Alamgir A."/>
            <person name="Owens N."/>
            <person name="Weber N.D."/>
            <person name="Virtaneva K."/>
            <person name="Barbian K."/>
            <person name="Babar A."/>
            <person name="Rosenke K."/>
        </authorList>
    </citation>
    <scope>NUCLEOTIDE SEQUENCE</scope>
    <source>
        <strain evidence="2">UB2112</strain>
    </source>
</reference>
<proteinExistence type="predicted"/>
<dbReference type="AlphaFoldDB" id="A0A1K0FYC1"/>
<gene>
    <name evidence="3" type="ORF">UBRO2_01093</name>
    <name evidence="2" type="ORF">UBRO_00068</name>
</gene>
<dbReference type="PANTHER" id="PTHR33606:SF3">
    <property type="entry name" value="PROTEIN YCII"/>
    <property type="match status" value="1"/>
</dbReference>
<dbReference type="PANTHER" id="PTHR33606">
    <property type="entry name" value="PROTEIN YCII"/>
    <property type="match status" value="1"/>
</dbReference>
<evidence type="ECO:0000313" key="4">
    <source>
        <dbReference type="Proteomes" id="UP000179920"/>
    </source>
</evidence>
<dbReference type="Gene3D" id="3.30.70.1060">
    <property type="entry name" value="Dimeric alpha+beta barrel"/>
    <property type="match status" value="1"/>
</dbReference>
<accession>A0A1K0FYC1</accession>
<dbReference type="EMBL" id="ULHB01000012">
    <property type="protein sequence ID" value="SYW75938.1"/>
    <property type="molecule type" value="Genomic_DNA"/>
</dbReference>
<organism evidence="2 4">
    <name type="scientific">Ustilago bromivora</name>
    <dbReference type="NCBI Taxonomy" id="307758"/>
    <lineage>
        <taxon>Eukaryota</taxon>
        <taxon>Fungi</taxon>
        <taxon>Dikarya</taxon>
        <taxon>Basidiomycota</taxon>
        <taxon>Ustilaginomycotina</taxon>
        <taxon>Ustilaginomycetes</taxon>
        <taxon>Ustilaginales</taxon>
        <taxon>Ustilaginaceae</taxon>
        <taxon>Ustilago</taxon>
    </lineage>
</organism>
<evidence type="ECO:0000313" key="2">
    <source>
        <dbReference type="EMBL" id="SAM73129.1"/>
    </source>
</evidence>
<dbReference type="InterPro" id="IPR051807">
    <property type="entry name" value="Sec-metab_biosynth-assoc"/>
</dbReference>
<dbReference type="SUPFAM" id="SSF54909">
    <property type="entry name" value="Dimeric alpha+beta barrel"/>
    <property type="match status" value="1"/>
</dbReference>
<dbReference type="OrthoDB" id="5519740at2759"/>
<dbReference type="Proteomes" id="UP000658997">
    <property type="component" value="Unassembled WGS sequence"/>
</dbReference>
<feature type="region of interest" description="Disordered" evidence="1">
    <location>
        <begin position="30"/>
        <end position="50"/>
    </location>
</feature>
<evidence type="ECO:0008006" key="6">
    <source>
        <dbReference type="Google" id="ProtNLM"/>
    </source>
</evidence>
<reference evidence="3" key="3">
    <citation type="submission" date="2018-08" db="EMBL/GenBank/DDBJ databases">
        <authorList>
            <person name="Guldener U."/>
        </authorList>
    </citation>
    <scope>NUCLEOTIDE SEQUENCE</scope>
    <source>
        <strain evidence="3">UB2</strain>
    </source>
</reference>
<dbReference type="EMBL" id="LT558118">
    <property type="protein sequence ID" value="SAM73129.1"/>
    <property type="molecule type" value="Genomic_DNA"/>
</dbReference>
<dbReference type="Proteomes" id="UP000179920">
    <property type="component" value="Chromosome II"/>
</dbReference>
<protein>
    <recommendedName>
        <fullName evidence="6">YCII-related domain-containing protein</fullName>
    </recommendedName>
</protein>
<reference evidence="4" key="2">
    <citation type="submission" date="2016-04" db="EMBL/GenBank/DDBJ databases">
        <authorList>
            <person name="Guldener U."/>
            <person name="Guldener U."/>
        </authorList>
    </citation>
    <scope>NUCLEOTIDE SEQUENCE [LARGE SCALE GENOMIC DNA]</scope>
    <source>
        <strain evidence="4">UB2112</strain>
    </source>
</reference>
<evidence type="ECO:0000313" key="5">
    <source>
        <dbReference type="Proteomes" id="UP000658997"/>
    </source>
</evidence>
<dbReference type="InterPro" id="IPR011008">
    <property type="entry name" value="Dimeric_a/b-barrel"/>
</dbReference>
<evidence type="ECO:0000313" key="3">
    <source>
        <dbReference type="EMBL" id="SYW75938.1"/>
    </source>
</evidence>
<name>A0A1K0FYC1_9BASI</name>
<evidence type="ECO:0000256" key="1">
    <source>
        <dbReference type="SAM" id="MobiDB-lite"/>
    </source>
</evidence>